<evidence type="ECO:0000259" key="3">
    <source>
        <dbReference type="PROSITE" id="PS50089"/>
    </source>
</evidence>
<dbReference type="SUPFAM" id="SSF57850">
    <property type="entry name" value="RING/U-box"/>
    <property type="match status" value="1"/>
</dbReference>
<feature type="compositionally biased region" description="Low complexity" evidence="2">
    <location>
        <begin position="383"/>
        <end position="394"/>
    </location>
</feature>
<organism evidence="4 5">
    <name type="scientific">Tieghemostelium lacteum</name>
    <name type="common">Slime mold</name>
    <name type="synonym">Dictyostelium lacteum</name>
    <dbReference type="NCBI Taxonomy" id="361077"/>
    <lineage>
        <taxon>Eukaryota</taxon>
        <taxon>Amoebozoa</taxon>
        <taxon>Evosea</taxon>
        <taxon>Eumycetozoa</taxon>
        <taxon>Dictyostelia</taxon>
        <taxon>Dictyosteliales</taxon>
        <taxon>Raperosteliaceae</taxon>
        <taxon>Tieghemostelium</taxon>
    </lineage>
</organism>
<dbReference type="InterPro" id="IPR001646">
    <property type="entry name" value="5peptide_repeat"/>
</dbReference>
<dbReference type="Gene3D" id="3.30.40.10">
    <property type="entry name" value="Zinc/RING finger domain, C3HC4 (zinc finger)"/>
    <property type="match status" value="1"/>
</dbReference>
<feature type="compositionally biased region" description="Low complexity" evidence="2">
    <location>
        <begin position="184"/>
        <end position="223"/>
    </location>
</feature>
<dbReference type="AlphaFoldDB" id="A0A152A0K0"/>
<feature type="region of interest" description="Disordered" evidence="2">
    <location>
        <begin position="175"/>
        <end position="279"/>
    </location>
</feature>
<gene>
    <name evidence="4" type="ORF">DLAC_03679</name>
</gene>
<keyword evidence="1" id="KW-0862">Zinc</keyword>
<dbReference type="InterPro" id="IPR001841">
    <property type="entry name" value="Znf_RING"/>
</dbReference>
<dbReference type="Pfam" id="PF00805">
    <property type="entry name" value="Pentapeptide"/>
    <property type="match status" value="2"/>
</dbReference>
<name>A0A152A0K0_TIELA</name>
<feature type="compositionally biased region" description="Low complexity" evidence="2">
    <location>
        <begin position="360"/>
        <end position="370"/>
    </location>
</feature>
<keyword evidence="1" id="KW-0863">Zinc-finger</keyword>
<feature type="compositionally biased region" description="Polar residues" evidence="2">
    <location>
        <begin position="240"/>
        <end position="250"/>
    </location>
</feature>
<dbReference type="SUPFAM" id="SSF141571">
    <property type="entry name" value="Pentapeptide repeat-like"/>
    <property type="match status" value="1"/>
</dbReference>
<evidence type="ECO:0000256" key="1">
    <source>
        <dbReference type="PROSITE-ProRule" id="PRU00175"/>
    </source>
</evidence>
<feature type="domain" description="RING-type" evidence="3">
    <location>
        <begin position="34"/>
        <end position="73"/>
    </location>
</feature>
<dbReference type="EMBL" id="LODT01000020">
    <property type="protein sequence ID" value="KYQ99739.1"/>
    <property type="molecule type" value="Genomic_DNA"/>
</dbReference>
<dbReference type="GO" id="GO:0008270">
    <property type="term" value="F:zinc ion binding"/>
    <property type="evidence" value="ECO:0007669"/>
    <property type="project" value="UniProtKB-KW"/>
</dbReference>
<feature type="region of interest" description="Disordered" evidence="2">
    <location>
        <begin position="338"/>
        <end position="395"/>
    </location>
</feature>
<protein>
    <recommendedName>
        <fullName evidence="3">RING-type domain-containing protein</fullName>
    </recommendedName>
</protein>
<dbReference type="Gene3D" id="2.160.20.80">
    <property type="entry name" value="E3 ubiquitin-protein ligase SopA"/>
    <property type="match status" value="1"/>
</dbReference>
<dbReference type="STRING" id="361077.A0A152A0K0"/>
<dbReference type="OMA" id="NMTINAY"/>
<sequence>MSNQPLITIDNIGGDNTIPFTYEDEDSISDELQCAICYSPFIDPVEHSSDNSSCNQIFCYSCVRKQDKCPTCRIVVGQNKWIRLQKTPTSLKFIYNPLAELKVICSVCKQSTTRKELKSHVTSCNIVLPPGFYPQFENTPSTTTTTQSSGLPYNHINNKFLDGLITTVASIPDRFRRHSPNHLNSSNSTTNSNSNATTTTTTTTTTASASSNGANSQSNGNSTVSWSQYPGQYVHPQPQQPLNSVSTLELQQQQQQQQPSIQSPIIIPPQAPQSPMVISNSPTPTFNYATPFNSYPTYNSVLPPPPPPIYPIQPTYYPSYPYQHTSTYIQPFVQPTFLQPQQPQPQHSFISQQSPPPQQPYIQSPPQLQQNSFYGQQLPPPQQYSQQQQQQQQPMFNQGIMSQQSFSSITLPPPNTIKIDPLEHQNTIKELETVDYSPNLERYIKNKKITNIKHINIRQFEQSSDETYEGIRFENASYFQAVFVNCYFLNCNFINSNLRDSKFYDCLFVNCTISTSDLSRCVFDQCIFYKSESIVNCNFSAAYFQKSKLVNVSMKQCNFFSGNLKCCYFSHSSLSESVFNHVSVTASYFLNSSLITCDFRSTLFSQQLEEIFKSSSRETSSFPDSQLPMNIPSAPATLNNFNPNMNNNSYFSFPNKPF</sequence>
<keyword evidence="5" id="KW-1185">Reference proteome</keyword>
<evidence type="ECO:0000313" key="5">
    <source>
        <dbReference type="Proteomes" id="UP000076078"/>
    </source>
</evidence>
<evidence type="ECO:0000313" key="4">
    <source>
        <dbReference type="EMBL" id="KYQ99739.1"/>
    </source>
</evidence>
<dbReference type="InParanoid" id="A0A152A0K0"/>
<dbReference type="OrthoDB" id="20668at2759"/>
<dbReference type="Proteomes" id="UP000076078">
    <property type="component" value="Unassembled WGS sequence"/>
</dbReference>
<feature type="compositionally biased region" description="Low complexity" evidence="2">
    <location>
        <begin position="251"/>
        <end position="265"/>
    </location>
</feature>
<reference evidence="4 5" key="1">
    <citation type="submission" date="2015-12" db="EMBL/GenBank/DDBJ databases">
        <title>Dictyostelia acquired genes for synthesis and detection of signals that induce cell-type specialization by lateral gene transfer from prokaryotes.</title>
        <authorList>
            <person name="Gloeckner G."/>
            <person name="Schaap P."/>
        </authorList>
    </citation>
    <scope>NUCLEOTIDE SEQUENCE [LARGE SCALE GENOMIC DNA]</scope>
    <source>
        <strain evidence="4 5">TK</strain>
    </source>
</reference>
<feature type="compositionally biased region" description="Low complexity" evidence="2">
    <location>
        <begin position="338"/>
        <end position="353"/>
    </location>
</feature>
<evidence type="ECO:0000256" key="2">
    <source>
        <dbReference type="SAM" id="MobiDB-lite"/>
    </source>
</evidence>
<proteinExistence type="predicted"/>
<comment type="caution">
    <text evidence="4">The sequence shown here is derived from an EMBL/GenBank/DDBJ whole genome shotgun (WGS) entry which is preliminary data.</text>
</comment>
<dbReference type="InterPro" id="IPR013083">
    <property type="entry name" value="Znf_RING/FYVE/PHD"/>
</dbReference>
<accession>A0A152A0K0</accession>
<dbReference type="PROSITE" id="PS50089">
    <property type="entry name" value="ZF_RING_2"/>
    <property type="match status" value="1"/>
</dbReference>
<keyword evidence="1" id="KW-0479">Metal-binding</keyword>